<name>A0A915EE79_9BILA</name>
<evidence type="ECO:0000313" key="3">
    <source>
        <dbReference type="WBParaSite" id="jg518"/>
    </source>
</evidence>
<dbReference type="Proteomes" id="UP000887574">
    <property type="component" value="Unplaced"/>
</dbReference>
<feature type="region of interest" description="Disordered" evidence="1">
    <location>
        <begin position="169"/>
        <end position="188"/>
    </location>
</feature>
<reference evidence="3" key="1">
    <citation type="submission" date="2022-11" db="UniProtKB">
        <authorList>
            <consortium name="WormBaseParasite"/>
        </authorList>
    </citation>
    <scope>IDENTIFICATION</scope>
</reference>
<dbReference type="AlphaFoldDB" id="A0A915EE79"/>
<keyword evidence="2" id="KW-1185">Reference proteome</keyword>
<proteinExistence type="predicted"/>
<evidence type="ECO:0000256" key="1">
    <source>
        <dbReference type="SAM" id="MobiDB-lite"/>
    </source>
</evidence>
<organism evidence="2 3">
    <name type="scientific">Ditylenchus dipsaci</name>
    <dbReference type="NCBI Taxonomy" id="166011"/>
    <lineage>
        <taxon>Eukaryota</taxon>
        <taxon>Metazoa</taxon>
        <taxon>Ecdysozoa</taxon>
        <taxon>Nematoda</taxon>
        <taxon>Chromadorea</taxon>
        <taxon>Rhabditida</taxon>
        <taxon>Tylenchina</taxon>
        <taxon>Tylenchomorpha</taxon>
        <taxon>Sphaerularioidea</taxon>
        <taxon>Anguinidae</taxon>
        <taxon>Anguininae</taxon>
        <taxon>Ditylenchus</taxon>
    </lineage>
</organism>
<accession>A0A915EE79</accession>
<protein>
    <submittedName>
        <fullName evidence="3">Uncharacterized protein</fullName>
    </submittedName>
</protein>
<evidence type="ECO:0000313" key="2">
    <source>
        <dbReference type="Proteomes" id="UP000887574"/>
    </source>
</evidence>
<sequence length="318" mass="35275">MMLQNLLVDRTRKVFLNCLPKKHSCLPPYRSDPLIQSAPSSPVKIIVRSLPQLPHAPVANVSERWREARRINLCTIVKTFINVLISGKHCVGNERSQFACIPADTATFLAPLTEACFAAGVCGGGGGCAPPPPVCQGGCGQGYGCGQYGCHRLRARVASSKTLRIAKPKRGEEFEGEEEVEASANRRPKVQTRNSWPAVKKEIFQTLAWTSALSELTLRLLCRTCISEPTLVQCKLRLTCNFVLPRQSSSPLPRETGLPHDSVYLHIKDFEEHRTSRSAVREKMIAWARMCGSSASSKKFEVDVQVVKERMKEKFEGL</sequence>
<dbReference type="WBParaSite" id="jg518">
    <property type="protein sequence ID" value="jg518"/>
    <property type="gene ID" value="jg518"/>
</dbReference>